<accession>A0A5P3AD66</accession>
<gene>
    <name evidence="1" type="ORF">RIdsm_02012</name>
</gene>
<protein>
    <recommendedName>
        <fullName evidence="3">N-acetyltransferase domain-containing protein</fullName>
    </recommendedName>
</protein>
<dbReference type="SUPFAM" id="SSF55729">
    <property type="entry name" value="Acyl-CoA N-acyltransferases (Nat)"/>
    <property type="match status" value="1"/>
</dbReference>
<evidence type="ECO:0008006" key="3">
    <source>
        <dbReference type="Google" id="ProtNLM"/>
    </source>
</evidence>
<dbReference type="Proteomes" id="UP000325785">
    <property type="component" value="Chromosome"/>
</dbReference>
<dbReference type="Gene3D" id="3.40.630.30">
    <property type="match status" value="1"/>
</dbReference>
<evidence type="ECO:0000313" key="1">
    <source>
        <dbReference type="EMBL" id="QEW26215.1"/>
    </source>
</evidence>
<reference evidence="1 2" key="1">
    <citation type="submission" date="2018-08" db="EMBL/GenBank/DDBJ databases">
        <title>Genetic Globetrotter - A new plasmid hitch-hiking vast phylogenetic and geographic distances.</title>
        <authorList>
            <person name="Vollmers J."/>
            <person name="Petersen J."/>
        </authorList>
    </citation>
    <scope>NUCLEOTIDE SEQUENCE [LARGE SCALE GENOMIC DNA]</scope>
    <source>
        <strain evidence="1 2">DSM 26383</strain>
    </source>
</reference>
<dbReference type="RefSeq" id="WP_236553180.1">
    <property type="nucleotide sequence ID" value="NZ_FOMY01000003.1"/>
</dbReference>
<dbReference type="InterPro" id="IPR016181">
    <property type="entry name" value="Acyl_CoA_acyltransferase"/>
</dbReference>
<sequence length="175" mass="19172">MGHMTGHPSPTITFTRLPEIAPEAILAHMSHPVMARHMPLLSGDWTIDTVAAFVADKEACWKLDGLGHWAFLADGTYAGWGGFQKEGDAWDFGLVLTPERFGLGLRITQQALAFARADSRIPYVTFLLPPSRRNLGALRRLGASFVGEVDYEGAAFRKYRLDTGGPASVFRPENG</sequence>
<name>A0A5P3AD66_9RHOB</name>
<dbReference type="KEGG" id="rid:RIdsm_02012"/>
<dbReference type="AlphaFoldDB" id="A0A5P3AD66"/>
<dbReference type="EMBL" id="CP031598">
    <property type="protein sequence ID" value="QEW26215.1"/>
    <property type="molecule type" value="Genomic_DNA"/>
</dbReference>
<proteinExistence type="predicted"/>
<evidence type="ECO:0000313" key="2">
    <source>
        <dbReference type="Proteomes" id="UP000325785"/>
    </source>
</evidence>
<organism evidence="1 2">
    <name type="scientific">Roseovarius indicus</name>
    <dbReference type="NCBI Taxonomy" id="540747"/>
    <lineage>
        <taxon>Bacteria</taxon>
        <taxon>Pseudomonadati</taxon>
        <taxon>Pseudomonadota</taxon>
        <taxon>Alphaproteobacteria</taxon>
        <taxon>Rhodobacterales</taxon>
        <taxon>Roseobacteraceae</taxon>
        <taxon>Roseovarius</taxon>
    </lineage>
</organism>